<keyword evidence="4 10" id="KW-0645">Protease</keyword>
<evidence type="ECO:0000259" key="12">
    <source>
        <dbReference type="Pfam" id="PF01694"/>
    </source>
</evidence>
<keyword evidence="6 10" id="KW-0378">Hydrolase</keyword>
<dbReference type="InterPro" id="IPR022764">
    <property type="entry name" value="Peptidase_S54_rhomboid_dom"/>
</dbReference>
<sequence>MAATACEGVLPSAPEQAAGQEPPQEAGRDAELARGAARAPTGGRFAIFSPLAVLACTMLLVLEFFVNARGVDFDGPPTPECHFRMKLKRLQACAAAMDVNPLFGPGAPALARLGALSGAKIADHWQVWRLLSGPFLPGGLVQWAGNVFLLVNLGRSMEHLHGWWRVGAIYLLAGMSGGLACAMFAPRMLSAGLSGSICGLLGAAAGDVWLNWEVLPSPCCRLVNLLLAGAVQAVLGLAPLVDYYSLAVGFATGVMSAIFIMDRLTPRTNCCAVCSRRVSKGVAGVLVLAAFIGGLALVFNVGGVDAQELCPQCEVLACAPFPWGCSDAKCWWTCAAAELPRSD</sequence>
<dbReference type="Gene3D" id="1.20.1540.10">
    <property type="entry name" value="Rhomboid-like"/>
    <property type="match status" value="1"/>
</dbReference>
<feature type="transmembrane region" description="Helical" evidence="10">
    <location>
        <begin position="135"/>
        <end position="154"/>
    </location>
</feature>
<feature type="region of interest" description="Disordered" evidence="11">
    <location>
        <begin position="1"/>
        <end position="34"/>
    </location>
</feature>
<evidence type="ECO:0000256" key="9">
    <source>
        <dbReference type="ARBA" id="ARBA00023136"/>
    </source>
</evidence>
<dbReference type="PANTHER" id="PTHR22936">
    <property type="entry name" value="RHOMBOID-RELATED"/>
    <property type="match status" value="1"/>
</dbReference>
<evidence type="ECO:0000256" key="11">
    <source>
        <dbReference type="SAM" id="MobiDB-lite"/>
    </source>
</evidence>
<keyword evidence="9 10" id="KW-0472">Membrane</keyword>
<proteinExistence type="inferred from homology"/>
<evidence type="ECO:0000256" key="5">
    <source>
        <dbReference type="ARBA" id="ARBA00022692"/>
    </source>
</evidence>
<feature type="domain" description="Peptidase S54 rhomboid" evidence="12">
    <location>
        <begin position="125"/>
        <end position="261"/>
    </location>
</feature>
<keyword evidence="8 10" id="KW-1133">Transmembrane helix</keyword>
<keyword evidence="5 10" id="KW-0812">Transmembrane</keyword>
<comment type="caution">
    <text evidence="10">Lacks conserved residue(s) required for the propagation of feature annotation.</text>
</comment>
<gene>
    <name evidence="13" type="ORF">BRAN1462_LOCUS7701</name>
</gene>
<comment type="catalytic activity">
    <reaction evidence="1 10">
        <text>Cleaves type-1 transmembrane domains using a catalytic dyad composed of serine and histidine that are contributed by different transmembrane domains.</text>
        <dbReference type="EC" id="3.4.21.105"/>
    </reaction>
</comment>
<dbReference type="PANTHER" id="PTHR22936:SF69">
    <property type="entry name" value="RHOMBOID-LIKE PROTEIN"/>
    <property type="match status" value="1"/>
</dbReference>
<dbReference type="GO" id="GO:0004252">
    <property type="term" value="F:serine-type endopeptidase activity"/>
    <property type="evidence" value="ECO:0007669"/>
    <property type="project" value="InterPro"/>
</dbReference>
<evidence type="ECO:0000256" key="8">
    <source>
        <dbReference type="ARBA" id="ARBA00022989"/>
    </source>
</evidence>
<feature type="transmembrane region" description="Helical" evidence="10">
    <location>
        <begin position="282"/>
        <end position="303"/>
    </location>
</feature>
<reference evidence="13" key="1">
    <citation type="submission" date="2021-01" db="EMBL/GenBank/DDBJ databases">
        <authorList>
            <person name="Corre E."/>
            <person name="Pelletier E."/>
            <person name="Niang G."/>
            <person name="Scheremetjew M."/>
            <person name="Finn R."/>
            <person name="Kale V."/>
            <person name="Holt S."/>
            <person name="Cochrane G."/>
            <person name="Meng A."/>
            <person name="Brown T."/>
            <person name="Cohen L."/>
        </authorList>
    </citation>
    <scope>NUCLEOTIDE SEQUENCE</scope>
    <source>
        <strain evidence="13">RCC3387</strain>
    </source>
</reference>
<feature type="transmembrane region" description="Helical" evidence="10">
    <location>
        <begin position="45"/>
        <end position="66"/>
    </location>
</feature>
<feature type="transmembrane region" description="Helical" evidence="10">
    <location>
        <begin position="166"/>
        <end position="185"/>
    </location>
</feature>
<dbReference type="EMBL" id="HBGW01012138">
    <property type="protein sequence ID" value="CAD9514346.1"/>
    <property type="molecule type" value="Transcribed_RNA"/>
</dbReference>
<evidence type="ECO:0000256" key="7">
    <source>
        <dbReference type="ARBA" id="ARBA00022825"/>
    </source>
</evidence>
<dbReference type="AlphaFoldDB" id="A0A6U6I0U6"/>
<feature type="transmembrane region" description="Helical" evidence="10">
    <location>
        <begin position="244"/>
        <end position="261"/>
    </location>
</feature>
<evidence type="ECO:0000313" key="13">
    <source>
        <dbReference type="EMBL" id="CAD9514346.1"/>
    </source>
</evidence>
<comment type="function">
    <text evidence="10">Serine protease involved in intramembrane proteolysis.</text>
</comment>
<dbReference type="GO" id="GO:0006508">
    <property type="term" value="P:proteolysis"/>
    <property type="evidence" value="ECO:0007669"/>
    <property type="project" value="UniProtKB-KW"/>
</dbReference>
<dbReference type="InterPro" id="IPR035952">
    <property type="entry name" value="Rhomboid-like_sf"/>
</dbReference>
<evidence type="ECO:0000256" key="1">
    <source>
        <dbReference type="ARBA" id="ARBA00000156"/>
    </source>
</evidence>
<evidence type="ECO:0000256" key="4">
    <source>
        <dbReference type="ARBA" id="ARBA00022670"/>
    </source>
</evidence>
<dbReference type="SUPFAM" id="SSF144091">
    <property type="entry name" value="Rhomboid-like"/>
    <property type="match status" value="1"/>
</dbReference>
<keyword evidence="7 10" id="KW-0720">Serine protease</keyword>
<organism evidence="13">
    <name type="scientific">Zooxanthella nutricula</name>
    <dbReference type="NCBI Taxonomy" id="1333877"/>
    <lineage>
        <taxon>Eukaryota</taxon>
        <taxon>Sar</taxon>
        <taxon>Alveolata</taxon>
        <taxon>Dinophyceae</taxon>
        <taxon>Peridiniales</taxon>
        <taxon>Peridiniales incertae sedis</taxon>
        <taxon>Zooxanthella</taxon>
    </lineage>
</organism>
<dbReference type="EC" id="3.4.21.105" evidence="10"/>
<protein>
    <recommendedName>
        <fullName evidence="10">Rhomboid-like protease</fullName>
        <ecNumber evidence="10">3.4.21.105</ecNumber>
    </recommendedName>
</protein>
<evidence type="ECO:0000256" key="2">
    <source>
        <dbReference type="ARBA" id="ARBA00004141"/>
    </source>
</evidence>
<dbReference type="GO" id="GO:0016020">
    <property type="term" value="C:membrane"/>
    <property type="evidence" value="ECO:0007669"/>
    <property type="project" value="UniProtKB-SubCell"/>
</dbReference>
<evidence type="ECO:0000256" key="6">
    <source>
        <dbReference type="ARBA" id="ARBA00022801"/>
    </source>
</evidence>
<dbReference type="Pfam" id="PF01694">
    <property type="entry name" value="Rhomboid"/>
    <property type="match status" value="1"/>
</dbReference>
<evidence type="ECO:0000256" key="10">
    <source>
        <dbReference type="RuleBase" id="RU362115"/>
    </source>
</evidence>
<dbReference type="InterPro" id="IPR002610">
    <property type="entry name" value="Peptidase_S54_rhomboid-like"/>
</dbReference>
<evidence type="ECO:0000256" key="3">
    <source>
        <dbReference type="ARBA" id="ARBA00009045"/>
    </source>
</evidence>
<accession>A0A6U6I0U6</accession>
<comment type="similarity">
    <text evidence="3 10">Belongs to the peptidase S54 family.</text>
</comment>
<name>A0A6U6I0U6_9DINO</name>
<comment type="subcellular location">
    <subcellularLocation>
        <location evidence="2 10">Membrane</location>
        <topology evidence="2 10">Multi-pass membrane protein</topology>
    </subcellularLocation>
</comment>